<keyword evidence="4" id="KW-1185">Reference proteome</keyword>
<dbReference type="PANTHER" id="PTHR24637:SF262">
    <property type="entry name" value="CUTICLE COLLAGEN 34-RELATED"/>
    <property type="match status" value="1"/>
</dbReference>
<reference evidence="5" key="1">
    <citation type="submission" date="2017-02" db="UniProtKB">
        <authorList>
            <consortium name="WormBaseParasite"/>
        </authorList>
    </citation>
    <scope>IDENTIFICATION</scope>
</reference>
<reference evidence="3 4" key="2">
    <citation type="submission" date="2018-11" db="EMBL/GenBank/DDBJ databases">
        <authorList>
            <consortium name="Pathogen Informatics"/>
        </authorList>
    </citation>
    <scope>NUCLEOTIDE SEQUENCE [LARGE SCALE GENOMIC DNA]</scope>
</reference>
<dbReference type="PANTHER" id="PTHR24637">
    <property type="entry name" value="COLLAGEN"/>
    <property type="match status" value="1"/>
</dbReference>
<evidence type="ECO:0000313" key="3">
    <source>
        <dbReference type="EMBL" id="VDL85912.1"/>
    </source>
</evidence>
<accession>A0A0N4YWS7</accession>
<dbReference type="STRING" id="27835.A0A0N4YWS7"/>
<feature type="region of interest" description="Disordered" evidence="2">
    <location>
        <begin position="20"/>
        <end position="63"/>
    </location>
</feature>
<proteinExistence type="predicted"/>
<keyword evidence="1" id="KW-0677">Repeat</keyword>
<evidence type="ECO:0000256" key="1">
    <source>
        <dbReference type="ARBA" id="ARBA00022737"/>
    </source>
</evidence>
<organism evidence="5">
    <name type="scientific">Nippostrongylus brasiliensis</name>
    <name type="common">Rat hookworm</name>
    <dbReference type="NCBI Taxonomy" id="27835"/>
    <lineage>
        <taxon>Eukaryota</taxon>
        <taxon>Metazoa</taxon>
        <taxon>Ecdysozoa</taxon>
        <taxon>Nematoda</taxon>
        <taxon>Chromadorea</taxon>
        <taxon>Rhabditida</taxon>
        <taxon>Rhabditina</taxon>
        <taxon>Rhabditomorpha</taxon>
        <taxon>Strongyloidea</taxon>
        <taxon>Heligmosomidae</taxon>
        <taxon>Nippostrongylus</taxon>
    </lineage>
</organism>
<gene>
    <name evidence="3" type="ORF">NBR_LOCUS21700</name>
</gene>
<dbReference type="WBParaSite" id="NBR_0002169901-mRNA-1">
    <property type="protein sequence ID" value="NBR_0002169901-mRNA-1"/>
    <property type="gene ID" value="NBR_0002169901"/>
</dbReference>
<dbReference type="AlphaFoldDB" id="A0A0N4YWS7"/>
<evidence type="ECO:0000256" key="2">
    <source>
        <dbReference type="SAM" id="MobiDB-lite"/>
    </source>
</evidence>
<name>A0A0N4YWS7_NIPBR</name>
<protein>
    <submittedName>
        <fullName evidence="5">Collagen triple helix repeat protein</fullName>
    </submittedName>
</protein>
<feature type="compositionally biased region" description="Gly residues" evidence="2">
    <location>
        <begin position="26"/>
        <end position="41"/>
    </location>
</feature>
<dbReference type="EMBL" id="UYSL01026728">
    <property type="protein sequence ID" value="VDL85912.1"/>
    <property type="molecule type" value="Genomic_DNA"/>
</dbReference>
<sequence>MQKMFVCGVNNMKRVGAEKLKFIGQGQPGPKGPPGGDGQPGNPGNPGQPGNKGPPGHPGEPGICPKYCALDGGVFFADGTRR</sequence>
<evidence type="ECO:0000313" key="5">
    <source>
        <dbReference type="WBParaSite" id="NBR_0002169901-mRNA-1"/>
    </source>
</evidence>
<evidence type="ECO:0000313" key="4">
    <source>
        <dbReference type="Proteomes" id="UP000271162"/>
    </source>
</evidence>
<dbReference type="Proteomes" id="UP000271162">
    <property type="component" value="Unassembled WGS sequence"/>
</dbReference>